<accession>E1Z6Y4</accession>
<dbReference type="PRINTS" id="PR01657">
    <property type="entry name" value="MCMFAMILY"/>
</dbReference>
<dbReference type="RefSeq" id="XP_005850536.1">
    <property type="nucleotide sequence ID" value="XM_005850474.1"/>
</dbReference>
<dbReference type="EC" id="3.6.4.12" evidence="1"/>
<dbReference type="OrthoDB" id="271325at2759"/>
<evidence type="ECO:0000256" key="1">
    <source>
        <dbReference type="ARBA" id="ARBA00012551"/>
    </source>
</evidence>
<dbReference type="GO" id="GO:0042555">
    <property type="term" value="C:MCM complex"/>
    <property type="evidence" value="ECO:0007669"/>
    <property type="project" value="TreeGrafter"/>
</dbReference>
<dbReference type="InterPro" id="IPR018525">
    <property type="entry name" value="MCM_CS"/>
</dbReference>
<protein>
    <recommendedName>
        <fullName evidence="1">DNA helicase</fullName>
        <ecNumber evidence="1">3.6.4.12</ecNumber>
    </recommendedName>
</protein>
<evidence type="ECO:0000313" key="9">
    <source>
        <dbReference type="Proteomes" id="UP000008141"/>
    </source>
</evidence>
<keyword evidence="3 5" id="KW-0067">ATP-binding</keyword>
<dbReference type="SUPFAM" id="SSF52540">
    <property type="entry name" value="P-loop containing nucleoside triphosphate hydrolases"/>
    <property type="match status" value="1"/>
</dbReference>
<reference evidence="8 9" key="1">
    <citation type="journal article" date="2010" name="Plant Cell">
        <title>The Chlorella variabilis NC64A genome reveals adaptation to photosymbiosis, coevolution with viruses, and cryptic sex.</title>
        <authorList>
            <person name="Blanc G."/>
            <person name="Duncan G."/>
            <person name="Agarkova I."/>
            <person name="Borodovsky M."/>
            <person name="Gurnon J."/>
            <person name="Kuo A."/>
            <person name="Lindquist E."/>
            <person name="Lucas S."/>
            <person name="Pangilinan J."/>
            <person name="Polle J."/>
            <person name="Salamov A."/>
            <person name="Terry A."/>
            <person name="Yamada T."/>
            <person name="Dunigan D.D."/>
            <person name="Grigoriev I.V."/>
            <person name="Claverie J.M."/>
            <person name="Van Etten J.L."/>
        </authorList>
    </citation>
    <scope>NUCLEOTIDE SEQUENCE [LARGE SCALE GENOMIC DNA]</scope>
    <source>
        <strain evidence="8 9">NC64A</strain>
    </source>
</reference>
<dbReference type="Proteomes" id="UP000008141">
    <property type="component" value="Unassembled WGS sequence"/>
</dbReference>
<dbReference type="GO" id="GO:0005524">
    <property type="term" value="F:ATP binding"/>
    <property type="evidence" value="ECO:0007669"/>
    <property type="project" value="UniProtKB-KW"/>
</dbReference>
<keyword evidence="2 5" id="KW-0547">Nucleotide-binding</keyword>
<dbReference type="InterPro" id="IPR041562">
    <property type="entry name" value="MCM_lid"/>
</dbReference>
<keyword evidence="4 5" id="KW-0238">DNA-binding</keyword>
<feature type="region of interest" description="Disordered" evidence="6">
    <location>
        <begin position="276"/>
        <end position="298"/>
    </location>
</feature>
<dbReference type="InterPro" id="IPR027417">
    <property type="entry name" value="P-loop_NTPase"/>
</dbReference>
<dbReference type="AlphaFoldDB" id="E1Z6Y4"/>
<comment type="similarity">
    <text evidence="5">Belongs to the MCM family.</text>
</comment>
<dbReference type="Gene3D" id="3.40.50.300">
    <property type="entry name" value="P-loop containing nucleotide triphosphate hydrolases"/>
    <property type="match status" value="1"/>
</dbReference>
<evidence type="ECO:0000259" key="7">
    <source>
        <dbReference type="PROSITE" id="PS50051"/>
    </source>
</evidence>
<dbReference type="Pfam" id="PF00493">
    <property type="entry name" value="MCM"/>
    <property type="match status" value="1"/>
</dbReference>
<evidence type="ECO:0000256" key="3">
    <source>
        <dbReference type="ARBA" id="ARBA00022840"/>
    </source>
</evidence>
<dbReference type="FunCoup" id="E1Z6Y4">
    <property type="interactions" value="955"/>
</dbReference>
<dbReference type="STRING" id="554065.E1Z6Y4"/>
<dbReference type="GO" id="GO:0016787">
    <property type="term" value="F:hydrolase activity"/>
    <property type="evidence" value="ECO:0007669"/>
    <property type="project" value="UniProtKB-KW"/>
</dbReference>
<dbReference type="InterPro" id="IPR003593">
    <property type="entry name" value="AAA+_ATPase"/>
</dbReference>
<dbReference type="EMBL" id="GL433837">
    <property type="protein sequence ID" value="EFN58434.1"/>
    <property type="molecule type" value="Genomic_DNA"/>
</dbReference>
<dbReference type="GO" id="GO:0017116">
    <property type="term" value="F:single-stranded DNA helicase activity"/>
    <property type="evidence" value="ECO:0007669"/>
    <property type="project" value="TreeGrafter"/>
</dbReference>
<evidence type="ECO:0000256" key="5">
    <source>
        <dbReference type="RuleBase" id="RU004070"/>
    </source>
</evidence>
<gene>
    <name evidence="8" type="ORF">CHLNCDRAFT_34046</name>
</gene>
<dbReference type="PANTHER" id="PTHR11630:SF48">
    <property type="entry name" value="DNA HELICASE MCM9"/>
    <property type="match status" value="1"/>
</dbReference>
<proteinExistence type="inferred from homology"/>
<evidence type="ECO:0000256" key="4">
    <source>
        <dbReference type="ARBA" id="ARBA00023125"/>
    </source>
</evidence>
<dbReference type="KEGG" id="cvr:CHLNCDRAFT_34046"/>
<dbReference type="PROSITE" id="PS00847">
    <property type="entry name" value="MCM_1"/>
    <property type="match status" value="1"/>
</dbReference>
<evidence type="ECO:0000313" key="8">
    <source>
        <dbReference type="EMBL" id="EFN58434.1"/>
    </source>
</evidence>
<dbReference type="Pfam" id="PF17855">
    <property type="entry name" value="MCM_lid"/>
    <property type="match status" value="1"/>
</dbReference>
<dbReference type="GO" id="GO:0003697">
    <property type="term" value="F:single-stranded DNA binding"/>
    <property type="evidence" value="ECO:0007669"/>
    <property type="project" value="TreeGrafter"/>
</dbReference>
<dbReference type="InterPro" id="IPR001208">
    <property type="entry name" value="MCM_dom"/>
</dbReference>
<evidence type="ECO:0000256" key="2">
    <source>
        <dbReference type="ARBA" id="ARBA00022741"/>
    </source>
</evidence>
<organism evidence="9">
    <name type="scientific">Chlorella variabilis</name>
    <name type="common">Green alga</name>
    <dbReference type="NCBI Taxonomy" id="554065"/>
    <lineage>
        <taxon>Eukaryota</taxon>
        <taxon>Viridiplantae</taxon>
        <taxon>Chlorophyta</taxon>
        <taxon>core chlorophytes</taxon>
        <taxon>Trebouxiophyceae</taxon>
        <taxon>Chlorellales</taxon>
        <taxon>Chlorellaceae</taxon>
        <taxon>Chlorella clade</taxon>
        <taxon>Chlorella</taxon>
    </lineage>
</organism>
<dbReference type="GO" id="GO:0005634">
    <property type="term" value="C:nucleus"/>
    <property type="evidence" value="ECO:0007669"/>
    <property type="project" value="UniProtKB-SubCell"/>
</dbReference>
<keyword evidence="9" id="KW-1185">Reference proteome</keyword>
<evidence type="ECO:0000256" key="6">
    <source>
        <dbReference type="SAM" id="MobiDB-lite"/>
    </source>
</evidence>
<dbReference type="eggNOG" id="KOG0477">
    <property type="taxonomic scope" value="Eukaryota"/>
</dbReference>
<dbReference type="SMART" id="SM00382">
    <property type="entry name" value="AAA"/>
    <property type="match status" value="1"/>
</dbReference>
<dbReference type="InterPro" id="IPR031327">
    <property type="entry name" value="MCM"/>
</dbReference>
<dbReference type="GeneID" id="17358273"/>
<name>E1Z6Y4_CHLVA</name>
<dbReference type="PANTHER" id="PTHR11630">
    <property type="entry name" value="DNA REPLICATION LICENSING FACTOR MCM FAMILY MEMBER"/>
    <property type="match status" value="1"/>
</dbReference>
<dbReference type="OMA" id="WIDCKYL"/>
<feature type="domain" description="MCM C-terminal AAA(+) ATPase" evidence="7">
    <location>
        <begin position="67"/>
        <end position="272"/>
    </location>
</feature>
<sequence length="447" mass="47334">MRWKVTGWVIRQFGPMVPGMRCQVGLALQATSLTVAGERKAEVEVTPEAAHAFARFWQAHAGCPLMGRNKIVASVCPELHGLFHVKLATLLMLVGGVARRDPGGTRIRGQAHMLLVGDPGTGKSQFQRYVAKLAPRAVLTSGRGSTAAGLTAAAVHDGGGWALEAGALVLADGGVCLIDEFDGIAERDRASIHEAMEQQTTSVAKAGMMVSLNTRAAVFATCNPGRNQRYNPRLPLASQLNIGGPLLSRFDIVIPLLDQAEPGRDEAVADHLLHTHQRRGGSQAAAAGGGGARQRQAEAEAAEGWPLATLRQYLQWCRSSFRPTLGRDAEQLLSAHFRARRAAEGRQASRTTVRMLESLVRVAQAHARLMARSQVGLQDAVVAVWLQEAACVDSQSAAAAHAAAAAADAQSFPDDPDAQYGRLQEAVVGAVMGGGDGGAPPDCYLEY</sequence>
<dbReference type="InParanoid" id="E1Z6Y4"/>
<dbReference type="GO" id="GO:0000724">
    <property type="term" value="P:double-strand break repair via homologous recombination"/>
    <property type="evidence" value="ECO:0007669"/>
    <property type="project" value="TreeGrafter"/>
</dbReference>
<dbReference type="PROSITE" id="PS50051">
    <property type="entry name" value="MCM_2"/>
    <property type="match status" value="1"/>
</dbReference>
<dbReference type="GO" id="GO:0006260">
    <property type="term" value="P:DNA replication"/>
    <property type="evidence" value="ECO:0007669"/>
    <property type="project" value="InterPro"/>
</dbReference>
<dbReference type="SMART" id="SM00350">
    <property type="entry name" value="MCM"/>
    <property type="match status" value="1"/>
</dbReference>